<proteinExistence type="predicted"/>
<dbReference type="EMBL" id="JMIY01000008">
    <property type="protein sequence ID" value="KCZ70357.1"/>
    <property type="molecule type" value="Genomic_DNA"/>
</dbReference>
<dbReference type="InterPro" id="IPR009874">
    <property type="entry name" value="DUF1428"/>
</dbReference>
<comment type="caution">
    <text evidence="1">The sequence shown here is derived from an EMBL/GenBank/DDBJ whole genome shotgun (WGS) entry which is preliminary data.</text>
</comment>
<evidence type="ECO:0000313" key="1">
    <source>
        <dbReference type="EMBL" id="KCZ70357.1"/>
    </source>
</evidence>
<dbReference type="InterPro" id="IPR011008">
    <property type="entry name" value="Dimeric_a/b-barrel"/>
</dbReference>
<organism evidence="1 2">
    <name type="scientific">Candidatus Methanoperedens nitratireducens</name>
    <dbReference type="NCBI Taxonomy" id="1392998"/>
    <lineage>
        <taxon>Archaea</taxon>
        <taxon>Methanobacteriati</taxon>
        <taxon>Methanobacteriota</taxon>
        <taxon>Stenosarchaea group</taxon>
        <taxon>Methanomicrobia</taxon>
        <taxon>Methanosarcinales</taxon>
        <taxon>ANME-2 cluster</taxon>
        <taxon>Candidatus Methanoperedentaceae</taxon>
        <taxon>Candidatus Methanoperedens</taxon>
    </lineage>
</organism>
<evidence type="ECO:0008006" key="3">
    <source>
        <dbReference type="Google" id="ProtNLM"/>
    </source>
</evidence>
<evidence type="ECO:0000313" key="2">
    <source>
        <dbReference type="Proteomes" id="UP000027153"/>
    </source>
</evidence>
<dbReference type="PATRIC" id="fig|1392998.3.peg.3265"/>
<dbReference type="AlphaFoldDB" id="A0A062UYW1"/>
<protein>
    <recommendedName>
        <fullName evidence="3">RNA signal recognition particle 4.5S RNA</fullName>
    </recommendedName>
</protein>
<sequence>MAKYVDGFVFVVPKDKIAEYKKMAEEGARIWMRYGALEYMECMGEDLVAKEMDGMKPLAFTEMAKAKPNETVWFSFIVYKSREHRDEVNTKVMEEMNKQKEKYKDVSMPFDMERFAYGGFEVVVEG</sequence>
<name>A0A062UYW1_9EURY</name>
<dbReference type="Gene3D" id="3.30.70.100">
    <property type="match status" value="1"/>
</dbReference>
<accession>A0A062UYW1</accession>
<dbReference type="SUPFAM" id="SSF54909">
    <property type="entry name" value="Dimeric alpha+beta barrel"/>
    <property type="match status" value="1"/>
</dbReference>
<dbReference type="RefSeq" id="WP_048093857.1">
    <property type="nucleotide sequence ID" value="NZ_JMIY01000008.1"/>
</dbReference>
<reference evidence="1 2" key="1">
    <citation type="journal article" date="2013" name="Nature">
        <title>Anaerobic oxidation of methane coupled to nitrate reduction in a novel archaeal lineage.</title>
        <authorList>
            <person name="Haroon M.F."/>
            <person name="Hu S."/>
            <person name="Shi Y."/>
            <person name="Imelfort M."/>
            <person name="Keller J."/>
            <person name="Hugenholtz P."/>
            <person name="Yuan Z."/>
            <person name="Tyson G.W."/>
        </authorList>
    </citation>
    <scope>NUCLEOTIDE SEQUENCE [LARGE SCALE GENOMIC DNA]</scope>
    <source>
        <strain evidence="1 2">ANME-2d</strain>
    </source>
</reference>
<dbReference type="PIRSF" id="PIRSF007028">
    <property type="entry name" value="UCP007028"/>
    <property type="match status" value="1"/>
</dbReference>
<gene>
    <name evidence="1" type="ORF">ANME2D_03272</name>
</gene>
<dbReference type="OrthoDB" id="346174at2157"/>
<keyword evidence="2" id="KW-1185">Reference proteome</keyword>
<dbReference type="Pfam" id="PF07237">
    <property type="entry name" value="DUF1428"/>
    <property type="match status" value="1"/>
</dbReference>
<dbReference type="Proteomes" id="UP000027153">
    <property type="component" value="Unassembled WGS sequence"/>
</dbReference>